<evidence type="ECO:0000256" key="3">
    <source>
        <dbReference type="PROSITE-ProRule" id="PRU00221"/>
    </source>
</evidence>
<name>A0A1H6QQ14_9GAMM</name>
<dbReference type="Proteomes" id="UP000242999">
    <property type="component" value="Unassembled WGS sequence"/>
</dbReference>
<dbReference type="RefSeq" id="WP_093308448.1">
    <property type="nucleotide sequence ID" value="NZ_FNYH01000002.1"/>
</dbReference>
<reference evidence="6" key="1">
    <citation type="submission" date="2016-10" db="EMBL/GenBank/DDBJ databases">
        <authorList>
            <person name="Varghese N."/>
            <person name="Submissions S."/>
        </authorList>
    </citation>
    <scope>NUCLEOTIDE SEQUENCE [LARGE SCALE GENOMIC DNA]</scope>
    <source>
        <strain evidence="6">DSM 7165</strain>
    </source>
</reference>
<dbReference type="STRING" id="64971.SAMN05421831_10299"/>
<keyword evidence="1 3" id="KW-0853">WD repeat</keyword>
<keyword evidence="4" id="KW-0732">Signal</keyword>
<organism evidence="5 6">
    <name type="scientific">Allopseudospirillum japonicum</name>
    <dbReference type="NCBI Taxonomy" id="64971"/>
    <lineage>
        <taxon>Bacteria</taxon>
        <taxon>Pseudomonadati</taxon>
        <taxon>Pseudomonadota</taxon>
        <taxon>Gammaproteobacteria</taxon>
        <taxon>Oceanospirillales</taxon>
        <taxon>Oceanospirillaceae</taxon>
        <taxon>Allopseudospirillum</taxon>
    </lineage>
</organism>
<evidence type="ECO:0000313" key="5">
    <source>
        <dbReference type="EMBL" id="SEI45709.1"/>
    </source>
</evidence>
<evidence type="ECO:0000256" key="2">
    <source>
        <dbReference type="ARBA" id="ARBA00022737"/>
    </source>
</evidence>
<dbReference type="SMART" id="SM00320">
    <property type="entry name" value="WD40"/>
    <property type="match status" value="2"/>
</dbReference>
<dbReference type="PANTHER" id="PTHR19857">
    <property type="entry name" value="MITOCHONDRIAL DIVISION PROTEIN 1-RELATED"/>
    <property type="match status" value="1"/>
</dbReference>
<gene>
    <name evidence="5" type="ORF">SAMN05421831_10299</name>
</gene>
<sequence>MPITQGLRTWLLLSLCLPWLVACQSGQEPTQVWENAVQGSYDAALSAEGTHLLIASIYHGGSLWRIQDHARLFNWNHKDEYSVLDQVTLSPDMRLGATARERDMVLWNAQTGQSMAFVSLPDQITDLASGGQYIAAGMADGGVLVSNPQGQGIWQTRLPERISKIAMSQDGRWLAAGARDGTVKLWYFSQQTPMQAQEIASLTLDNQIRTLAISAQGERLFAGAQGGQAQLIDLQAQQQWDLSASKWGANGGVSYTSARFAQDPSRLVIGTTTGLIKEFIHDQVQQTWQATRKDPWKPSGVVILDVAYGRDGRIYAAGSNGWSYQL</sequence>
<dbReference type="SUPFAM" id="SSF50998">
    <property type="entry name" value="Quinoprotein alcohol dehydrogenase-like"/>
    <property type="match status" value="1"/>
</dbReference>
<dbReference type="InterPro" id="IPR011047">
    <property type="entry name" value="Quinoprotein_ADH-like_sf"/>
</dbReference>
<feature type="chain" id="PRO_5017234029" evidence="4">
    <location>
        <begin position="23"/>
        <end position="326"/>
    </location>
</feature>
<evidence type="ECO:0000313" key="6">
    <source>
        <dbReference type="Proteomes" id="UP000242999"/>
    </source>
</evidence>
<dbReference type="Pfam" id="PF00400">
    <property type="entry name" value="WD40"/>
    <property type="match status" value="1"/>
</dbReference>
<protein>
    <submittedName>
        <fullName evidence="5">WD domain-containing protein, G-beta repeat-containing protein</fullName>
    </submittedName>
</protein>
<keyword evidence="2" id="KW-0677">Repeat</keyword>
<evidence type="ECO:0000256" key="4">
    <source>
        <dbReference type="SAM" id="SignalP"/>
    </source>
</evidence>
<proteinExistence type="predicted"/>
<feature type="signal peptide" evidence="4">
    <location>
        <begin position="1"/>
        <end position="22"/>
    </location>
</feature>
<keyword evidence="6" id="KW-1185">Reference proteome</keyword>
<dbReference type="InterPro" id="IPR015943">
    <property type="entry name" value="WD40/YVTN_repeat-like_dom_sf"/>
</dbReference>
<dbReference type="EMBL" id="FNYH01000002">
    <property type="protein sequence ID" value="SEI45709.1"/>
    <property type="molecule type" value="Genomic_DNA"/>
</dbReference>
<evidence type="ECO:0000256" key="1">
    <source>
        <dbReference type="ARBA" id="ARBA00022574"/>
    </source>
</evidence>
<dbReference type="InterPro" id="IPR001680">
    <property type="entry name" value="WD40_rpt"/>
</dbReference>
<dbReference type="AlphaFoldDB" id="A0A1H6QQ14"/>
<feature type="repeat" description="WD" evidence="3">
    <location>
        <begin position="162"/>
        <end position="196"/>
    </location>
</feature>
<dbReference type="Gene3D" id="2.130.10.10">
    <property type="entry name" value="YVTN repeat-like/Quinoprotein amine dehydrogenase"/>
    <property type="match status" value="2"/>
</dbReference>
<dbReference type="PROSITE" id="PS50082">
    <property type="entry name" value="WD_REPEATS_2"/>
    <property type="match status" value="1"/>
</dbReference>
<dbReference type="InterPro" id="IPR051179">
    <property type="entry name" value="WD_repeat_multifunction"/>
</dbReference>
<accession>A0A1H6QQ14</accession>
<dbReference type="OrthoDB" id="6192037at2"/>